<dbReference type="EMBL" id="JAEFCI010012649">
    <property type="protein sequence ID" value="KAG5455877.1"/>
    <property type="molecule type" value="Genomic_DNA"/>
</dbReference>
<proteinExistence type="predicted"/>
<dbReference type="AlphaFoldDB" id="A0A8H7ZML7"/>
<feature type="compositionally biased region" description="Basic residues" evidence="1">
    <location>
        <begin position="569"/>
        <end position="583"/>
    </location>
</feature>
<gene>
    <name evidence="2" type="ORF">BJ554DRAFT_4550</name>
</gene>
<dbReference type="PANTHER" id="PTHR40131:SF1">
    <property type="entry name" value="C1Q DOMAIN-CONTAINING PROTEIN"/>
    <property type="match status" value="1"/>
</dbReference>
<keyword evidence="3" id="KW-1185">Reference proteome</keyword>
<feature type="compositionally biased region" description="Low complexity" evidence="1">
    <location>
        <begin position="205"/>
        <end position="218"/>
    </location>
</feature>
<sequence length="817" mass="89121">MESSDFTLESDGGERELLPGGGGLLDASAELLFRFSGFGDSPSLAEEDDEDPGMRTETTFDVAGWGPRRRSRRRPPTEPDTATADSTPSPDGTAAALSARNGSGWGSGVRRAVREMVRAEVADALEGLRNELRAEAWSAPSSPPARVDLEWSRRELSRTRLGRSELSRAAAKHRGPAEVTEGEPSAGERGRGRRRRRTSDGGPAGAAAAAATAGSPGDYSDSPLTRLDFELVSAKQWAATQEVRKAVDDVRRVAQDAHVKVERIRCSLDDHVELLTAELERLAEDKAGAQDVTSSLIDLQQLVLQQSSASRRPPGAGDGPAEPLFDTAYQLGRIPRLERRIDSQIARLRDVVMEVREELDRVNSERRDDGAEERTRSALHSLRQDLRDQVSEAGRRNHELLLRKVDSVSESLQAKLSSLAESVERKADYGLVGNVIPQLTKLAKFSTFEGAVQRSFEDLLSSDPLPRCIYDFMSLVNRREIRPAIQESLEKLDAKLSSWTEDHAETQRLILERIAAAERLKDEALKAAKETAQVLVDRGRWQWCRRAVAAGVSGRARGPYGRFMEKHQRAVRSSRNASRRRSGLHSARDPSRTGKRAVAASRTSDGNTRRSARRPRSADVEGEDGPLPSCCTQSHLQRLARDVDDKLFTLATELSTCNAQVAQLSRAPALRRGFWLWTSGALKLGSAVPWDLEAANTDPDNFGWKAGGTRVAVREGGLYEASFSFFARVRPASVQLLVNDEPVLSALNASSYVVRHASGLVRDGAGRLREGIVTGLSLVEFLALPAGTSVGVLYHGKLGAPHAAGAVEGFLGLRRLA</sequence>
<organism evidence="2 3">
    <name type="scientific">Olpidium bornovanus</name>
    <dbReference type="NCBI Taxonomy" id="278681"/>
    <lineage>
        <taxon>Eukaryota</taxon>
        <taxon>Fungi</taxon>
        <taxon>Fungi incertae sedis</taxon>
        <taxon>Olpidiomycota</taxon>
        <taxon>Olpidiomycotina</taxon>
        <taxon>Olpidiomycetes</taxon>
        <taxon>Olpidiales</taxon>
        <taxon>Olpidiaceae</taxon>
        <taxon>Olpidium</taxon>
    </lineage>
</organism>
<evidence type="ECO:0000313" key="2">
    <source>
        <dbReference type="EMBL" id="KAG5455877.1"/>
    </source>
</evidence>
<feature type="region of interest" description="Disordered" evidence="1">
    <location>
        <begin position="359"/>
        <end position="380"/>
    </location>
</feature>
<dbReference type="Proteomes" id="UP000673691">
    <property type="component" value="Unassembled WGS sequence"/>
</dbReference>
<feature type="region of interest" description="Disordered" evidence="1">
    <location>
        <begin position="556"/>
        <end position="629"/>
    </location>
</feature>
<feature type="compositionally biased region" description="Basic and acidic residues" evidence="1">
    <location>
        <begin position="147"/>
        <end position="166"/>
    </location>
</feature>
<name>A0A8H7ZML7_9FUNG</name>
<feature type="region of interest" description="Disordered" evidence="1">
    <location>
        <begin position="38"/>
        <end position="108"/>
    </location>
</feature>
<evidence type="ECO:0000256" key="1">
    <source>
        <dbReference type="SAM" id="MobiDB-lite"/>
    </source>
</evidence>
<feature type="region of interest" description="Disordered" evidence="1">
    <location>
        <begin position="133"/>
        <end position="219"/>
    </location>
</feature>
<feature type="region of interest" description="Disordered" evidence="1">
    <location>
        <begin position="1"/>
        <end position="23"/>
    </location>
</feature>
<dbReference type="PANTHER" id="PTHR40131">
    <property type="entry name" value="C1Q DOMAIN-CONTAINING PROTEIN"/>
    <property type="match status" value="1"/>
</dbReference>
<evidence type="ECO:0000313" key="3">
    <source>
        <dbReference type="Proteomes" id="UP000673691"/>
    </source>
</evidence>
<protein>
    <recommendedName>
        <fullName evidence="4">C1q domain-containing protein</fullName>
    </recommendedName>
</protein>
<accession>A0A8H7ZML7</accession>
<evidence type="ECO:0008006" key="4">
    <source>
        <dbReference type="Google" id="ProtNLM"/>
    </source>
</evidence>
<dbReference type="OrthoDB" id="65833at2759"/>
<reference evidence="2 3" key="1">
    <citation type="journal article" name="Sci. Rep.">
        <title>Genome-scale phylogenetic analyses confirm Olpidium as the closest living zoosporic fungus to the non-flagellated, terrestrial fungi.</title>
        <authorList>
            <person name="Chang Y."/>
            <person name="Rochon D."/>
            <person name="Sekimoto S."/>
            <person name="Wang Y."/>
            <person name="Chovatia M."/>
            <person name="Sandor L."/>
            <person name="Salamov A."/>
            <person name="Grigoriev I.V."/>
            <person name="Stajich J.E."/>
            <person name="Spatafora J.W."/>
        </authorList>
    </citation>
    <scope>NUCLEOTIDE SEQUENCE [LARGE SCALE GENOMIC DNA]</scope>
    <source>
        <strain evidence="2">S191</strain>
    </source>
</reference>
<comment type="caution">
    <text evidence="2">The sequence shown here is derived from an EMBL/GenBank/DDBJ whole genome shotgun (WGS) entry which is preliminary data.</text>
</comment>